<dbReference type="Proteomes" id="UP000054477">
    <property type="component" value="Unassembled WGS sequence"/>
</dbReference>
<gene>
    <name evidence="1" type="ORF">K443DRAFT_543317</name>
</gene>
<proteinExistence type="predicted"/>
<evidence type="ECO:0000313" key="1">
    <source>
        <dbReference type="EMBL" id="KIK01949.1"/>
    </source>
</evidence>
<dbReference type="AlphaFoldDB" id="A0A0C9XKB9"/>
<accession>A0A0C9XKB9</accession>
<reference evidence="2" key="2">
    <citation type="submission" date="2015-01" db="EMBL/GenBank/DDBJ databases">
        <title>Evolutionary Origins and Diversification of the Mycorrhizal Mutualists.</title>
        <authorList>
            <consortium name="DOE Joint Genome Institute"/>
            <consortium name="Mycorrhizal Genomics Consortium"/>
            <person name="Kohler A."/>
            <person name="Kuo A."/>
            <person name="Nagy L.G."/>
            <person name="Floudas D."/>
            <person name="Copeland A."/>
            <person name="Barry K.W."/>
            <person name="Cichocki N."/>
            <person name="Veneault-Fourrey C."/>
            <person name="LaButti K."/>
            <person name="Lindquist E.A."/>
            <person name="Lipzen A."/>
            <person name="Lundell T."/>
            <person name="Morin E."/>
            <person name="Murat C."/>
            <person name="Riley R."/>
            <person name="Ohm R."/>
            <person name="Sun H."/>
            <person name="Tunlid A."/>
            <person name="Henrissat B."/>
            <person name="Grigoriev I.V."/>
            <person name="Hibbett D.S."/>
            <person name="Martin F."/>
        </authorList>
    </citation>
    <scope>NUCLEOTIDE SEQUENCE [LARGE SCALE GENOMIC DNA]</scope>
    <source>
        <strain evidence="2">LaAM-08-1</strain>
    </source>
</reference>
<reference evidence="1 2" key="1">
    <citation type="submission" date="2014-04" db="EMBL/GenBank/DDBJ databases">
        <authorList>
            <consortium name="DOE Joint Genome Institute"/>
            <person name="Kuo A."/>
            <person name="Kohler A."/>
            <person name="Nagy L.G."/>
            <person name="Floudas D."/>
            <person name="Copeland A."/>
            <person name="Barry K.W."/>
            <person name="Cichocki N."/>
            <person name="Veneault-Fourrey C."/>
            <person name="LaButti K."/>
            <person name="Lindquist E.A."/>
            <person name="Lipzen A."/>
            <person name="Lundell T."/>
            <person name="Morin E."/>
            <person name="Murat C."/>
            <person name="Sun H."/>
            <person name="Tunlid A."/>
            <person name="Henrissat B."/>
            <person name="Grigoriev I.V."/>
            <person name="Hibbett D.S."/>
            <person name="Martin F."/>
            <person name="Nordberg H.P."/>
            <person name="Cantor M.N."/>
            <person name="Hua S.X."/>
        </authorList>
    </citation>
    <scope>NUCLEOTIDE SEQUENCE [LARGE SCALE GENOMIC DNA]</scope>
    <source>
        <strain evidence="1 2">LaAM-08-1</strain>
    </source>
</reference>
<dbReference type="EMBL" id="KN838599">
    <property type="protein sequence ID" value="KIK01949.1"/>
    <property type="molecule type" value="Genomic_DNA"/>
</dbReference>
<sequence length="151" mass="16956">MTWFKFKLLQAHITCVPNLIAQSPHNSRPTLCQHSALTGLLSTGYPLHVSPSRFQCQGLSFIVESGCLTPYASEMAIIALDQKHFTAVKLTAVPVIRAVRSPSPAIVLSWRPTRPHVGFQDLFSLKFILNWLYHALCPNYRDYRTSHPGVL</sequence>
<name>A0A0C9XKB9_9AGAR</name>
<keyword evidence="2" id="KW-1185">Reference proteome</keyword>
<protein>
    <submittedName>
        <fullName evidence="1">Unplaced genomic scaffold K443scaffold_64, whole genome shotgun sequence</fullName>
    </submittedName>
</protein>
<evidence type="ECO:0000313" key="2">
    <source>
        <dbReference type="Proteomes" id="UP000054477"/>
    </source>
</evidence>
<organism evidence="1 2">
    <name type="scientific">Laccaria amethystina LaAM-08-1</name>
    <dbReference type="NCBI Taxonomy" id="1095629"/>
    <lineage>
        <taxon>Eukaryota</taxon>
        <taxon>Fungi</taxon>
        <taxon>Dikarya</taxon>
        <taxon>Basidiomycota</taxon>
        <taxon>Agaricomycotina</taxon>
        <taxon>Agaricomycetes</taxon>
        <taxon>Agaricomycetidae</taxon>
        <taxon>Agaricales</taxon>
        <taxon>Agaricineae</taxon>
        <taxon>Hydnangiaceae</taxon>
        <taxon>Laccaria</taxon>
    </lineage>
</organism>
<dbReference type="HOGENOM" id="CLU_1731766_0_0_1"/>